<protein>
    <submittedName>
        <fullName evidence="1">Oxalate/formate antiporter</fullName>
    </submittedName>
</protein>
<evidence type="ECO:0000313" key="1">
    <source>
        <dbReference type="EMBL" id="SQI53240.1"/>
    </source>
</evidence>
<evidence type="ECO:0000313" key="2">
    <source>
        <dbReference type="Proteomes" id="UP000249134"/>
    </source>
</evidence>
<dbReference type="EMBL" id="LS483476">
    <property type="protein sequence ID" value="SQI53240.1"/>
    <property type="molecule type" value="Genomic_DNA"/>
</dbReference>
<dbReference type="STRING" id="1348624.GCA_001591545_04067"/>
<dbReference type="AlphaFoldDB" id="A0A2X4W6K6"/>
<proteinExistence type="predicted"/>
<dbReference type="Proteomes" id="UP000249134">
    <property type="component" value="Chromosome 1"/>
</dbReference>
<reference evidence="1 2" key="1">
    <citation type="submission" date="2018-06" db="EMBL/GenBank/DDBJ databases">
        <authorList>
            <consortium name="Pathogen Informatics"/>
            <person name="Doyle S."/>
        </authorList>
    </citation>
    <scope>NUCLEOTIDE SEQUENCE [LARGE SCALE GENOMIC DNA]</scope>
    <source>
        <strain evidence="1 2">NCTC4824</strain>
    </source>
</reference>
<sequence>MKGNEFNIGGLYLNKHEDTRELIYVHMNQPEKFTLTYGIEFTEFLKGLPVKLSNLLLLRHNFADGHFNMHTMLEYVDLEMIPKISDEDVYGYGDFCWIDFEEEDNLDQLNGQELAELLYLGHVKDHLRSPFFGKINNQIVYLAHDDGWYNKTYYRSWNDFYFMLGTTISEKLNNKKEKFNFSLRKKKIIPPVPIEIIESFTSNMKEGIAFSIELSVRNRLQIEIPIWIMGDFYDMDAMLEEYELLNDRPPDGKLVYDRKSEEWQALSRYVS</sequence>
<organism evidence="1 2">
    <name type="scientific">Lederbergia lenta</name>
    <name type="common">Bacillus lentus</name>
    <dbReference type="NCBI Taxonomy" id="1467"/>
    <lineage>
        <taxon>Bacteria</taxon>
        <taxon>Bacillati</taxon>
        <taxon>Bacillota</taxon>
        <taxon>Bacilli</taxon>
        <taxon>Bacillales</taxon>
        <taxon>Bacillaceae</taxon>
        <taxon>Lederbergia</taxon>
    </lineage>
</organism>
<accession>A0A2X4W6K6</accession>
<name>A0A2X4W6K6_LEDLE</name>
<keyword evidence="2" id="KW-1185">Reference proteome</keyword>
<dbReference type="KEGG" id="blen:NCTC4824_00730"/>
<gene>
    <name evidence="1" type="ORF">NCTC4824_00730</name>
</gene>